<keyword evidence="1" id="KW-0732">Signal</keyword>
<protein>
    <submittedName>
        <fullName evidence="3">Maker394</fullName>
    </submittedName>
</protein>
<organism evidence="3 4">
    <name type="scientific">Drosophila busckii</name>
    <name type="common">Fruit fly</name>
    <dbReference type="NCBI Taxonomy" id="30019"/>
    <lineage>
        <taxon>Eukaryota</taxon>
        <taxon>Metazoa</taxon>
        <taxon>Ecdysozoa</taxon>
        <taxon>Arthropoda</taxon>
        <taxon>Hexapoda</taxon>
        <taxon>Insecta</taxon>
        <taxon>Pterygota</taxon>
        <taxon>Neoptera</taxon>
        <taxon>Endopterygota</taxon>
        <taxon>Diptera</taxon>
        <taxon>Brachycera</taxon>
        <taxon>Muscomorpha</taxon>
        <taxon>Ephydroidea</taxon>
        <taxon>Drosophilidae</taxon>
        <taxon>Drosophila</taxon>
    </lineage>
</organism>
<dbReference type="SUPFAM" id="SSF56436">
    <property type="entry name" value="C-type lectin-like"/>
    <property type="match status" value="1"/>
</dbReference>
<sequence length="138" mass="15509">MYKLCIFVVLLQLWHSASALSLKAQALNQTAPMTSSANCLTNFPIQIGDKYYHVDNGKRVNWFQAAHNCRQLGGNLVNFESSWEMDTFLSIKPFTGTYYWTSANCLSVDRKFISIATGNPMPYIRWGSGEQKNAGGNE</sequence>
<dbReference type="InterPro" id="IPR016186">
    <property type="entry name" value="C-type_lectin-like/link_sf"/>
</dbReference>
<dbReference type="PROSITE" id="PS50041">
    <property type="entry name" value="C_TYPE_LECTIN_2"/>
    <property type="match status" value="1"/>
</dbReference>
<reference evidence="3 4" key="1">
    <citation type="submission" date="2015-08" db="EMBL/GenBank/DDBJ databases">
        <title>Ancestral chromatin configuration constrains chromatin evolution on differentiating sex chromosomes in Drosophila.</title>
        <authorList>
            <person name="Zhou Q."/>
            <person name="Bachtrog D."/>
        </authorList>
    </citation>
    <scope>NUCLEOTIDE SEQUENCE [LARGE SCALE GENOMIC DNA]</scope>
    <source>
        <tissue evidence="3">Whole larvae</tissue>
    </source>
</reference>
<dbReference type="Pfam" id="PF00059">
    <property type="entry name" value="Lectin_C"/>
    <property type="match status" value="1"/>
</dbReference>
<evidence type="ECO:0000259" key="2">
    <source>
        <dbReference type="PROSITE" id="PS50041"/>
    </source>
</evidence>
<dbReference type="STRING" id="30019.A0A0M3QT09"/>
<evidence type="ECO:0000256" key="1">
    <source>
        <dbReference type="SAM" id="SignalP"/>
    </source>
</evidence>
<gene>
    <name evidence="3" type="ORF">Dbus_chr2Lg178</name>
</gene>
<dbReference type="EMBL" id="CP012523">
    <property type="protein sequence ID" value="ALC38093.1"/>
    <property type="molecule type" value="Genomic_DNA"/>
</dbReference>
<feature type="domain" description="C-type lectin" evidence="2">
    <location>
        <begin position="47"/>
        <end position="138"/>
    </location>
</feature>
<dbReference type="OrthoDB" id="538816at2759"/>
<keyword evidence="4" id="KW-1185">Reference proteome</keyword>
<accession>A0A0M3QT09</accession>
<evidence type="ECO:0000313" key="3">
    <source>
        <dbReference type="EMBL" id="ALC38093.1"/>
    </source>
</evidence>
<feature type="chain" id="PRO_5005787874" evidence="1">
    <location>
        <begin position="20"/>
        <end position="138"/>
    </location>
</feature>
<dbReference type="Proteomes" id="UP000494163">
    <property type="component" value="Chromosome 2L"/>
</dbReference>
<dbReference type="InterPro" id="IPR001304">
    <property type="entry name" value="C-type_lectin-like"/>
</dbReference>
<dbReference type="CDD" id="cd00037">
    <property type="entry name" value="CLECT"/>
    <property type="match status" value="1"/>
</dbReference>
<dbReference type="AlphaFoldDB" id="A0A0M3QT09"/>
<evidence type="ECO:0000313" key="4">
    <source>
        <dbReference type="Proteomes" id="UP000494163"/>
    </source>
</evidence>
<feature type="signal peptide" evidence="1">
    <location>
        <begin position="1"/>
        <end position="19"/>
    </location>
</feature>
<dbReference type="Gene3D" id="3.10.100.10">
    <property type="entry name" value="Mannose-Binding Protein A, subunit A"/>
    <property type="match status" value="1"/>
</dbReference>
<name>A0A0M3QT09_DROBS</name>
<dbReference type="InterPro" id="IPR016187">
    <property type="entry name" value="CTDL_fold"/>
</dbReference>
<feature type="non-terminal residue" evidence="3">
    <location>
        <position position="138"/>
    </location>
</feature>
<proteinExistence type="predicted"/>